<dbReference type="PANTHER" id="PTHR11662">
    <property type="entry name" value="SOLUTE CARRIER FAMILY 17"/>
    <property type="match status" value="1"/>
</dbReference>
<organism evidence="7 8">
    <name type="scientific">Trinickia symbiotica</name>
    <dbReference type="NCBI Taxonomy" id="863227"/>
    <lineage>
        <taxon>Bacteria</taxon>
        <taxon>Pseudomonadati</taxon>
        <taxon>Pseudomonadota</taxon>
        <taxon>Betaproteobacteria</taxon>
        <taxon>Burkholderiales</taxon>
        <taxon>Burkholderiaceae</taxon>
        <taxon>Trinickia</taxon>
    </lineage>
</organism>
<gene>
    <name evidence="7" type="ORF">C0Z20_21320</name>
</gene>
<feature type="transmembrane region" description="Helical" evidence="5">
    <location>
        <begin position="284"/>
        <end position="307"/>
    </location>
</feature>
<feature type="transmembrane region" description="Helical" evidence="5">
    <location>
        <begin position="25"/>
        <end position="45"/>
    </location>
</feature>
<evidence type="ECO:0000313" key="8">
    <source>
        <dbReference type="Proteomes" id="UP000235777"/>
    </source>
</evidence>
<protein>
    <submittedName>
        <fullName evidence="7">MFS transporter</fullName>
    </submittedName>
</protein>
<dbReference type="EMBL" id="PNYC01000014">
    <property type="protein sequence ID" value="PMS34930.1"/>
    <property type="molecule type" value="Genomic_DNA"/>
</dbReference>
<keyword evidence="2 5" id="KW-0812">Transmembrane</keyword>
<feature type="transmembrane region" description="Helical" evidence="5">
    <location>
        <begin position="319"/>
        <end position="342"/>
    </location>
</feature>
<evidence type="ECO:0000313" key="7">
    <source>
        <dbReference type="EMBL" id="PMS34930.1"/>
    </source>
</evidence>
<feature type="transmembrane region" description="Helical" evidence="5">
    <location>
        <begin position="97"/>
        <end position="122"/>
    </location>
</feature>
<feature type="transmembrane region" description="Helical" evidence="5">
    <location>
        <begin position="413"/>
        <end position="432"/>
    </location>
</feature>
<sequence>MRPTACERVEPAGVREKKETDLKTIVGLRWWIIALVCLGTIMNYLSRNALGVMAPQLKTLLHMSTQQYSYVVGAFQVGYTLMQPICGFIVDLIGLRIGFALFAALWSITGCLHGLAGGWLSLAGLRGLMGLTEAVAIPAGMKVVAEWFPDREKSVAVGYFNAGTSLGSLLAPPLVIFLSLRYGWQSAFAVTGALGFVWAAIWFAFYRSPGDHKRISANERAAIVSGQSPIAAPAGDDRRIRRVIGTRRFWAIAQARFFAEPAWQTFSFWIPLYLATERHMDLKAIALFAWLPFLAADLGGLFGGYLSPFLMKRLRLPLVWSRVAGVILGALMMIGPACIGLVRSPYEAIALFCVGGFAHQMISALVNTLAADVFESSEVGTASGFAGMAAWIGGLGFSLLVGQLADSIGYGPLFGALGAFDIIGATLLVVLMRGVTRAPRSRAPKPDARIA</sequence>
<dbReference type="Gene3D" id="1.20.1250.20">
    <property type="entry name" value="MFS general substrate transporter like domains"/>
    <property type="match status" value="2"/>
</dbReference>
<evidence type="ECO:0000256" key="2">
    <source>
        <dbReference type="ARBA" id="ARBA00022692"/>
    </source>
</evidence>
<dbReference type="PANTHER" id="PTHR11662:SF285">
    <property type="entry name" value="HEXURONATE TRANSPORTER"/>
    <property type="match status" value="1"/>
</dbReference>
<feature type="transmembrane region" description="Helical" evidence="5">
    <location>
        <begin position="68"/>
        <end position="90"/>
    </location>
</feature>
<dbReference type="AlphaFoldDB" id="A0A2N7WZW2"/>
<dbReference type="PIRSF" id="PIRSF002808">
    <property type="entry name" value="Hexose_phosphate_transp"/>
    <property type="match status" value="1"/>
</dbReference>
<dbReference type="InterPro" id="IPR050382">
    <property type="entry name" value="MFS_Na/Anion_cotransporter"/>
</dbReference>
<feature type="transmembrane region" description="Helical" evidence="5">
    <location>
        <begin position="348"/>
        <end position="370"/>
    </location>
</feature>
<keyword evidence="3 5" id="KW-1133">Transmembrane helix</keyword>
<evidence type="ECO:0000256" key="4">
    <source>
        <dbReference type="ARBA" id="ARBA00023136"/>
    </source>
</evidence>
<dbReference type="InterPro" id="IPR036259">
    <property type="entry name" value="MFS_trans_sf"/>
</dbReference>
<dbReference type="GO" id="GO:0015134">
    <property type="term" value="F:hexuronate transmembrane transporter activity"/>
    <property type="evidence" value="ECO:0007669"/>
    <property type="project" value="TreeGrafter"/>
</dbReference>
<keyword evidence="4 5" id="KW-0472">Membrane</keyword>
<proteinExistence type="predicted"/>
<dbReference type="OrthoDB" id="8596007at2"/>
<dbReference type="InterPro" id="IPR000849">
    <property type="entry name" value="Sugar_P_transporter"/>
</dbReference>
<dbReference type="CDD" id="cd17319">
    <property type="entry name" value="MFS_ExuT_GudP_like"/>
    <property type="match status" value="1"/>
</dbReference>
<evidence type="ECO:0000259" key="6">
    <source>
        <dbReference type="PROSITE" id="PS50850"/>
    </source>
</evidence>
<dbReference type="Pfam" id="PF07690">
    <property type="entry name" value="MFS_1"/>
    <property type="match status" value="1"/>
</dbReference>
<dbReference type="InterPro" id="IPR020846">
    <property type="entry name" value="MFS_dom"/>
</dbReference>
<reference evidence="7 8" key="1">
    <citation type="submission" date="2018-01" db="EMBL/GenBank/DDBJ databases">
        <title>Whole genome analyses suggest that Burkholderia sensu lato contains two further novel genera in the rhizoxinica-symbiotica group Mycetohabitans gen. nov., and Trinickia gen. nov.: implications for the evolution of diazotrophy and nodulation in the Burkholderiaceae.</title>
        <authorList>
            <person name="Estrada-de los Santos P."/>
            <person name="Palmer M."/>
            <person name="Chavez-Ramirez B."/>
            <person name="Beukes C."/>
            <person name="Steenkamp E.T."/>
            <person name="Hirsch A.M."/>
            <person name="Manyaka P."/>
            <person name="Maluk M."/>
            <person name="Lafos M."/>
            <person name="Crook M."/>
            <person name="Gross E."/>
            <person name="Simon M.F."/>
            <person name="Bueno dos Reis Junior F."/>
            <person name="Poole P.S."/>
            <person name="Venter S.N."/>
            <person name="James E.K."/>
        </authorList>
    </citation>
    <scope>NUCLEOTIDE SEQUENCE [LARGE SCALE GENOMIC DNA]</scope>
    <source>
        <strain evidence="7 8">JPY 581</strain>
    </source>
</reference>
<evidence type="ECO:0000256" key="1">
    <source>
        <dbReference type="ARBA" id="ARBA00004141"/>
    </source>
</evidence>
<dbReference type="Proteomes" id="UP000235777">
    <property type="component" value="Unassembled WGS sequence"/>
</dbReference>
<keyword evidence="8" id="KW-1185">Reference proteome</keyword>
<feature type="transmembrane region" description="Helical" evidence="5">
    <location>
        <begin position="157"/>
        <end position="180"/>
    </location>
</feature>
<feature type="transmembrane region" description="Helical" evidence="5">
    <location>
        <begin position="382"/>
        <end position="401"/>
    </location>
</feature>
<dbReference type="STRING" id="863227.GCA_000373005_04808"/>
<evidence type="ECO:0000256" key="3">
    <source>
        <dbReference type="ARBA" id="ARBA00022989"/>
    </source>
</evidence>
<dbReference type="SUPFAM" id="SSF103473">
    <property type="entry name" value="MFS general substrate transporter"/>
    <property type="match status" value="1"/>
</dbReference>
<feature type="transmembrane region" description="Helical" evidence="5">
    <location>
        <begin position="128"/>
        <end position="145"/>
    </location>
</feature>
<comment type="caution">
    <text evidence="7">The sequence shown here is derived from an EMBL/GenBank/DDBJ whole genome shotgun (WGS) entry which is preliminary data.</text>
</comment>
<name>A0A2N7WZW2_9BURK</name>
<accession>A0A2N7WZW2</accession>
<dbReference type="GO" id="GO:0016020">
    <property type="term" value="C:membrane"/>
    <property type="evidence" value="ECO:0007669"/>
    <property type="project" value="UniProtKB-SubCell"/>
</dbReference>
<dbReference type="PROSITE" id="PS50850">
    <property type="entry name" value="MFS"/>
    <property type="match status" value="1"/>
</dbReference>
<feature type="transmembrane region" description="Helical" evidence="5">
    <location>
        <begin position="186"/>
        <end position="206"/>
    </location>
</feature>
<feature type="domain" description="Major facilitator superfamily (MFS) profile" evidence="6">
    <location>
        <begin position="32"/>
        <end position="442"/>
    </location>
</feature>
<dbReference type="InterPro" id="IPR011701">
    <property type="entry name" value="MFS"/>
</dbReference>
<comment type="subcellular location">
    <subcellularLocation>
        <location evidence="1">Membrane</location>
        <topology evidence="1">Multi-pass membrane protein</topology>
    </subcellularLocation>
</comment>
<evidence type="ECO:0000256" key="5">
    <source>
        <dbReference type="SAM" id="Phobius"/>
    </source>
</evidence>